<reference evidence="3" key="1">
    <citation type="submission" date="2016-06" db="UniProtKB">
        <authorList>
            <consortium name="WormBaseParasite"/>
        </authorList>
    </citation>
    <scope>IDENTIFICATION</scope>
</reference>
<dbReference type="InterPro" id="IPR036691">
    <property type="entry name" value="Endo/exonu/phosph_ase_sf"/>
</dbReference>
<accession>A0A183ID32</accession>
<dbReference type="InterPro" id="IPR027124">
    <property type="entry name" value="Swc5/CFDP1/2"/>
</dbReference>
<dbReference type="WBParaSite" id="SBAD_0000159701-mRNA-1">
    <property type="protein sequence ID" value="SBAD_0000159701-mRNA-1"/>
    <property type="gene ID" value="SBAD_0000159701"/>
</dbReference>
<dbReference type="Gene3D" id="3.60.10.10">
    <property type="entry name" value="Endonuclease/exonuclease/phosphatase"/>
    <property type="match status" value="1"/>
</dbReference>
<evidence type="ECO:0000313" key="3">
    <source>
        <dbReference type="WBParaSite" id="SBAD_0000159701-mRNA-1"/>
    </source>
</evidence>
<evidence type="ECO:0000313" key="2">
    <source>
        <dbReference type="Proteomes" id="UP000270296"/>
    </source>
</evidence>
<dbReference type="Proteomes" id="UP000270296">
    <property type="component" value="Unassembled WGS sequence"/>
</dbReference>
<sequence length="75" mass="8532">MGDFNAHVGVDVEKWNGVIGKKGPSDLNNNGIMLLRFCANNGLSIMNTFFEHRTVHQYTWYREACAQKSMIDLII</sequence>
<dbReference type="PANTHER" id="PTHR23227">
    <property type="entry name" value="BUCENTAUR RELATED"/>
    <property type="match status" value="1"/>
</dbReference>
<dbReference type="OrthoDB" id="410542at2759"/>
<reference evidence="1 2" key="2">
    <citation type="submission" date="2018-11" db="EMBL/GenBank/DDBJ databases">
        <authorList>
            <consortium name="Pathogen Informatics"/>
        </authorList>
    </citation>
    <scope>NUCLEOTIDE SEQUENCE [LARGE SCALE GENOMIC DNA]</scope>
</reference>
<keyword evidence="2" id="KW-1185">Reference proteome</keyword>
<dbReference type="PANTHER" id="PTHR23227:SF83">
    <property type="entry name" value="ENDONUCLEASE_EXONUCLEASE_PHOSPHATASE DOMAIN-CONTAINING PROTEIN"/>
    <property type="match status" value="1"/>
</dbReference>
<dbReference type="EMBL" id="UZAM01006854">
    <property type="protein sequence ID" value="VDO94625.1"/>
    <property type="molecule type" value="Genomic_DNA"/>
</dbReference>
<evidence type="ECO:0000313" key="1">
    <source>
        <dbReference type="EMBL" id="VDO94625.1"/>
    </source>
</evidence>
<protein>
    <submittedName>
        <fullName evidence="3">Endo/exonuclease/phosphatase domain-containing protein</fullName>
    </submittedName>
</protein>
<gene>
    <name evidence="1" type="ORF">SBAD_LOCUS1526</name>
</gene>
<proteinExistence type="predicted"/>
<dbReference type="AlphaFoldDB" id="A0A183ID32"/>
<name>A0A183ID32_9BILA</name>
<organism evidence="3">
    <name type="scientific">Soboliphyme baturini</name>
    <dbReference type="NCBI Taxonomy" id="241478"/>
    <lineage>
        <taxon>Eukaryota</taxon>
        <taxon>Metazoa</taxon>
        <taxon>Ecdysozoa</taxon>
        <taxon>Nematoda</taxon>
        <taxon>Enoplea</taxon>
        <taxon>Dorylaimia</taxon>
        <taxon>Dioctophymatida</taxon>
        <taxon>Dioctophymatoidea</taxon>
        <taxon>Soboliphymatidae</taxon>
        <taxon>Soboliphyme</taxon>
    </lineage>
</organism>